<keyword evidence="1" id="KW-0732">Signal</keyword>
<feature type="chain" id="PRO_5045214284" evidence="1">
    <location>
        <begin position="22"/>
        <end position="193"/>
    </location>
</feature>
<dbReference type="EMBL" id="JAXCLW010000008">
    <property type="protein sequence ID" value="MDY0885220.1"/>
    <property type="molecule type" value="Genomic_DNA"/>
</dbReference>
<dbReference type="Pfam" id="PF11659">
    <property type="entry name" value="DUF3261"/>
    <property type="match status" value="1"/>
</dbReference>
<feature type="signal peptide" evidence="1">
    <location>
        <begin position="1"/>
        <end position="21"/>
    </location>
</feature>
<evidence type="ECO:0000313" key="2">
    <source>
        <dbReference type="EMBL" id="MDY0885220.1"/>
    </source>
</evidence>
<protein>
    <submittedName>
        <fullName evidence="2">DUF3261 domain-containing protein</fullName>
    </submittedName>
</protein>
<dbReference type="InterPro" id="IPR021675">
    <property type="entry name" value="DUF3261"/>
</dbReference>
<sequence>MRLQKIWLALAVILGGCSATASRDDTSAFLAPHLRLDLPRPMEMGRSVEAVQMLTAHHQGKTYVFEAHLSITPDRVLLVGIDGMGQRIMTVTWRDNSVTMESSPQLPKEFQPGAMLADIAVLYWPESVMRKTLAAAGADLVVDDKSRSVSANGKEVLHAEYQSGSSQPWSGGLHYSNLAWGYDIDVVTVQVQQ</sequence>
<name>A0ABU5EFN1_9PROT</name>
<organism evidence="2 3">
    <name type="scientific">Dongia soli</name>
    <dbReference type="NCBI Taxonomy" id="600628"/>
    <lineage>
        <taxon>Bacteria</taxon>
        <taxon>Pseudomonadati</taxon>
        <taxon>Pseudomonadota</taxon>
        <taxon>Alphaproteobacteria</taxon>
        <taxon>Rhodospirillales</taxon>
        <taxon>Dongiaceae</taxon>
        <taxon>Dongia</taxon>
    </lineage>
</organism>
<evidence type="ECO:0000313" key="3">
    <source>
        <dbReference type="Proteomes" id="UP001279642"/>
    </source>
</evidence>
<gene>
    <name evidence="2" type="ORF">SMD27_20430</name>
</gene>
<evidence type="ECO:0000256" key="1">
    <source>
        <dbReference type="SAM" id="SignalP"/>
    </source>
</evidence>
<proteinExistence type="predicted"/>
<dbReference type="PROSITE" id="PS51257">
    <property type="entry name" value="PROKAR_LIPOPROTEIN"/>
    <property type="match status" value="1"/>
</dbReference>
<keyword evidence="3" id="KW-1185">Reference proteome</keyword>
<comment type="caution">
    <text evidence="2">The sequence shown here is derived from an EMBL/GenBank/DDBJ whole genome shotgun (WGS) entry which is preliminary data.</text>
</comment>
<dbReference type="Proteomes" id="UP001279642">
    <property type="component" value="Unassembled WGS sequence"/>
</dbReference>
<accession>A0ABU5EFN1</accession>
<reference evidence="2 3" key="1">
    <citation type="journal article" date="2016" name="Antonie Van Leeuwenhoek">
        <title>Dongia soli sp. nov., isolated from soil from Dokdo, Korea.</title>
        <authorList>
            <person name="Kim D.U."/>
            <person name="Lee H."/>
            <person name="Kim H."/>
            <person name="Kim S.G."/>
            <person name="Ka J.O."/>
        </authorList>
    </citation>
    <scope>NUCLEOTIDE SEQUENCE [LARGE SCALE GENOMIC DNA]</scope>
    <source>
        <strain evidence="2 3">D78</strain>
    </source>
</reference>
<dbReference type="RefSeq" id="WP_320510294.1">
    <property type="nucleotide sequence ID" value="NZ_JAXCLW010000008.1"/>
</dbReference>